<dbReference type="PANTHER" id="PTHR34448:SF1">
    <property type="entry name" value="BLL6088 PROTEIN"/>
    <property type="match status" value="1"/>
</dbReference>
<dbReference type="GO" id="GO:0046872">
    <property type="term" value="F:metal ion binding"/>
    <property type="evidence" value="ECO:0007669"/>
    <property type="project" value="UniProtKB-KW"/>
</dbReference>
<protein>
    <recommendedName>
        <fullName evidence="4">Leucyl aminopeptidase (Aminopeptidase T)</fullName>
    </recommendedName>
</protein>
<organism evidence="2 3">
    <name type="scientific">Prosthecobacter debontii</name>
    <dbReference type="NCBI Taxonomy" id="48467"/>
    <lineage>
        <taxon>Bacteria</taxon>
        <taxon>Pseudomonadati</taxon>
        <taxon>Verrucomicrobiota</taxon>
        <taxon>Verrucomicrobiia</taxon>
        <taxon>Verrucomicrobiales</taxon>
        <taxon>Verrucomicrobiaceae</taxon>
        <taxon>Prosthecobacter</taxon>
    </lineage>
</organism>
<accession>A0A1T4X5L0</accession>
<reference evidence="3" key="1">
    <citation type="submission" date="2017-02" db="EMBL/GenBank/DDBJ databases">
        <authorList>
            <person name="Varghese N."/>
            <person name="Submissions S."/>
        </authorList>
    </citation>
    <scope>NUCLEOTIDE SEQUENCE [LARGE SCALE GENOMIC DNA]</scope>
    <source>
        <strain evidence="3">ATCC 700200</strain>
    </source>
</reference>
<dbReference type="OrthoDB" id="179044at2"/>
<dbReference type="InterPro" id="IPR052170">
    <property type="entry name" value="M29_Exopeptidase"/>
</dbReference>
<proteinExistence type="predicted"/>
<dbReference type="STRING" id="48467.SAMN02745166_01012"/>
<dbReference type="SUPFAM" id="SSF144052">
    <property type="entry name" value="Thermophilic metalloprotease-like"/>
    <property type="match status" value="1"/>
</dbReference>
<name>A0A1T4X5L0_9BACT</name>
<evidence type="ECO:0008006" key="4">
    <source>
        <dbReference type="Google" id="ProtNLM"/>
    </source>
</evidence>
<dbReference type="EMBL" id="FUYE01000003">
    <property type="protein sequence ID" value="SKA84408.1"/>
    <property type="molecule type" value="Genomic_DNA"/>
</dbReference>
<keyword evidence="1" id="KW-0479">Metal-binding</keyword>
<dbReference type="AlphaFoldDB" id="A0A1T4X5L0"/>
<dbReference type="Proteomes" id="UP000190774">
    <property type="component" value="Unassembled WGS sequence"/>
</dbReference>
<gene>
    <name evidence="2" type="ORF">SAMN02745166_01012</name>
</gene>
<keyword evidence="3" id="KW-1185">Reference proteome</keyword>
<dbReference type="RefSeq" id="WP_078812559.1">
    <property type="nucleotide sequence ID" value="NZ_FUYE01000003.1"/>
</dbReference>
<dbReference type="PANTHER" id="PTHR34448">
    <property type="entry name" value="AMINOPEPTIDASE"/>
    <property type="match status" value="1"/>
</dbReference>
<evidence type="ECO:0000313" key="3">
    <source>
        <dbReference type="Proteomes" id="UP000190774"/>
    </source>
</evidence>
<evidence type="ECO:0000256" key="1">
    <source>
        <dbReference type="ARBA" id="ARBA00022723"/>
    </source>
</evidence>
<sequence length="393" mass="42970">MSAAMPTVQTTANSRTFPKFDLYRLLHTVFQPTFGCKVCILIDLPDLAEAQGMAFLENPERAVQRQAHKHFYLGLKNGVLDELAMKGGEMYAYQQTGGSNLDLPDECVDMEGKALSLEKDIYPNYDIILCISTFSATAPLTAFAKQYGFRGATLHGLNDIILNTGLAVDYDEVSRDAEKLRLAMTKADSVEIDFALESGEILTAKLELSGQEAQKSHGLCRGTTPDVANLPAGEVYFVPTGAEGFFPMKYENGTLGKLTVTGGRIIKSELIAGDQATIDVHNAKLQDDPMTGVLGELGFGTQVLPVSGADIQDEKVLGTCHMATGRDDHLGGHITPAQFKRHQNATHDDILFAPHKTPNFDIKQVRMQRGDQHEILIEHFQPAKYLLEALAAE</sequence>
<evidence type="ECO:0000313" key="2">
    <source>
        <dbReference type="EMBL" id="SKA84408.1"/>
    </source>
</evidence>